<evidence type="ECO:0000313" key="10">
    <source>
        <dbReference type="Proteomes" id="UP000304148"/>
    </source>
</evidence>
<dbReference type="CDD" id="cd06261">
    <property type="entry name" value="TM_PBP2"/>
    <property type="match status" value="1"/>
</dbReference>
<feature type="transmembrane region" description="Helical" evidence="7">
    <location>
        <begin position="12"/>
        <end position="32"/>
    </location>
</feature>
<feature type="transmembrane region" description="Helical" evidence="7">
    <location>
        <begin position="124"/>
        <end position="144"/>
    </location>
</feature>
<dbReference type="EMBL" id="LS992241">
    <property type="protein sequence ID" value="SYX86626.1"/>
    <property type="molecule type" value="Genomic_DNA"/>
</dbReference>
<dbReference type="AlphaFoldDB" id="A0A383RK12"/>
<reference evidence="10" key="1">
    <citation type="submission" date="2018-08" db="EMBL/GenBank/DDBJ databases">
        <authorList>
            <person name="Chevrot R."/>
        </authorList>
    </citation>
    <scope>NUCLEOTIDE SEQUENCE [LARGE SCALE GENOMIC DNA]</scope>
</reference>
<sequence length="255" mass="28208">MSRRRIAKIGPPIIAFILFLAIWQGGVMVSGIEKWMLPSPLDIVHEAVSNGGGLLMHTWASVQLTLIGFCVGTAVGLLLACALHPMPWLKRAIYPLVIVSQNIPTIALLPLLMIWFGFGLMPKIVTITLVCFFPVCVATLDGLAQTDRTMMNYMRMAGASRSQLFWKLELPHALPSVFSGLKIAGTYSVMSAIISEWLGTNKGIGYYMVLQKAAYRTDRMFVAIAVVILLSLAMFSLVCALERLLIHWRRDNKQG</sequence>
<evidence type="ECO:0000256" key="7">
    <source>
        <dbReference type="RuleBase" id="RU363032"/>
    </source>
</evidence>
<name>A0A383RK12_PAEAL</name>
<evidence type="ECO:0000256" key="3">
    <source>
        <dbReference type="ARBA" id="ARBA00022475"/>
    </source>
</evidence>
<evidence type="ECO:0000256" key="5">
    <source>
        <dbReference type="ARBA" id="ARBA00022989"/>
    </source>
</evidence>
<comment type="similarity">
    <text evidence="7">Belongs to the binding-protein-dependent transport system permease family.</text>
</comment>
<evidence type="ECO:0000256" key="4">
    <source>
        <dbReference type="ARBA" id="ARBA00022692"/>
    </source>
</evidence>
<keyword evidence="2 7" id="KW-0813">Transport</keyword>
<dbReference type="Proteomes" id="UP000304148">
    <property type="component" value="Chromosome"/>
</dbReference>
<dbReference type="PANTHER" id="PTHR30151:SF20">
    <property type="entry name" value="ABC TRANSPORTER PERMEASE PROTEIN HI_0355-RELATED"/>
    <property type="match status" value="1"/>
</dbReference>
<dbReference type="GO" id="GO:0005886">
    <property type="term" value="C:plasma membrane"/>
    <property type="evidence" value="ECO:0007669"/>
    <property type="project" value="UniProtKB-SubCell"/>
</dbReference>
<dbReference type="PANTHER" id="PTHR30151">
    <property type="entry name" value="ALKANE SULFONATE ABC TRANSPORTER-RELATED, MEMBRANE SUBUNIT"/>
    <property type="match status" value="1"/>
</dbReference>
<keyword evidence="4 7" id="KW-0812">Transmembrane</keyword>
<comment type="subcellular location">
    <subcellularLocation>
        <location evidence="1 7">Cell membrane</location>
        <topology evidence="1 7">Multi-pass membrane protein</topology>
    </subcellularLocation>
</comment>
<dbReference type="PROSITE" id="PS50928">
    <property type="entry name" value="ABC_TM1"/>
    <property type="match status" value="1"/>
</dbReference>
<dbReference type="Pfam" id="PF00528">
    <property type="entry name" value="BPD_transp_1"/>
    <property type="match status" value="1"/>
</dbReference>
<feature type="transmembrane region" description="Helical" evidence="7">
    <location>
        <begin position="93"/>
        <end position="118"/>
    </location>
</feature>
<evidence type="ECO:0000259" key="8">
    <source>
        <dbReference type="PROSITE" id="PS50928"/>
    </source>
</evidence>
<feature type="transmembrane region" description="Helical" evidence="7">
    <location>
        <begin position="221"/>
        <end position="246"/>
    </location>
</feature>
<evidence type="ECO:0000256" key="6">
    <source>
        <dbReference type="ARBA" id="ARBA00023136"/>
    </source>
</evidence>
<evidence type="ECO:0000256" key="2">
    <source>
        <dbReference type="ARBA" id="ARBA00022448"/>
    </source>
</evidence>
<dbReference type="InterPro" id="IPR035906">
    <property type="entry name" value="MetI-like_sf"/>
</dbReference>
<organism evidence="9 10">
    <name type="scientific">Paenibacillus alvei</name>
    <name type="common">Bacillus alvei</name>
    <dbReference type="NCBI Taxonomy" id="44250"/>
    <lineage>
        <taxon>Bacteria</taxon>
        <taxon>Bacillati</taxon>
        <taxon>Bacillota</taxon>
        <taxon>Bacilli</taxon>
        <taxon>Bacillales</taxon>
        <taxon>Paenibacillaceae</taxon>
        <taxon>Paenibacillus</taxon>
    </lineage>
</organism>
<keyword evidence="5 7" id="KW-1133">Transmembrane helix</keyword>
<feature type="domain" description="ABC transmembrane type-1" evidence="8">
    <location>
        <begin position="58"/>
        <end position="239"/>
    </location>
</feature>
<gene>
    <name evidence="9" type="ORF">PBLR_15052</name>
</gene>
<dbReference type="RefSeq" id="WP_138188502.1">
    <property type="nucleotide sequence ID" value="NZ_LS992241.1"/>
</dbReference>
<protein>
    <submittedName>
        <fullName evidence="9">Nitrate/sulfonate/bicarbonate ABC transporter permease</fullName>
    </submittedName>
</protein>
<dbReference type="Gene3D" id="1.10.3720.10">
    <property type="entry name" value="MetI-like"/>
    <property type="match status" value="1"/>
</dbReference>
<proteinExistence type="inferred from homology"/>
<keyword evidence="6 7" id="KW-0472">Membrane</keyword>
<accession>A0A383RK12</accession>
<evidence type="ECO:0000313" key="9">
    <source>
        <dbReference type="EMBL" id="SYX86626.1"/>
    </source>
</evidence>
<dbReference type="SUPFAM" id="SSF161098">
    <property type="entry name" value="MetI-like"/>
    <property type="match status" value="1"/>
</dbReference>
<feature type="transmembrane region" description="Helical" evidence="7">
    <location>
        <begin position="59"/>
        <end position="81"/>
    </location>
</feature>
<dbReference type="GO" id="GO:0055085">
    <property type="term" value="P:transmembrane transport"/>
    <property type="evidence" value="ECO:0007669"/>
    <property type="project" value="InterPro"/>
</dbReference>
<evidence type="ECO:0000256" key="1">
    <source>
        <dbReference type="ARBA" id="ARBA00004651"/>
    </source>
</evidence>
<dbReference type="InterPro" id="IPR000515">
    <property type="entry name" value="MetI-like"/>
</dbReference>
<keyword evidence="3" id="KW-1003">Cell membrane</keyword>